<protein>
    <recommendedName>
        <fullName evidence="3 8">Pectate lyase</fullName>
        <ecNumber evidence="3 8">4.2.2.2</ecNumber>
    </recommendedName>
</protein>
<name>A0A8T0IS78_CERPU</name>
<accession>A0A8T0IS78</accession>
<feature type="chain" id="PRO_5035959550" description="Pectate lyase" evidence="8">
    <location>
        <begin position="29"/>
        <end position="505"/>
    </location>
</feature>
<dbReference type="GO" id="GO:0046872">
    <property type="term" value="F:metal ion binding"/>
    <property type="evidence" value="ECO:0007669"/>
    <property type="project" value="UniProtKB-KW"/>
</dbReference>
<dbReference type="Gene3D" id="2.160.20.10">
    <property type="entry name" value="Single-stranded right-handed beta-helix, Pectin lyase-like"/>
    <property type="match status" value="1"/>
</dbReference>
<feature type="domain" description="Pectate lyase" evidence="9">
    <location>
        <begin position="225"/>
        <end position="423"/>
    </location>
</feature>
<dbReference type="EC" id="4.2.2.2" evidence="3 8"/>
<dbReference type="PANTHER" id="PTHR31683">
    <property type="entry name" value="PECTATE LYASE 18-RELATED"/>
    <property type="match status" value="1"/>
</dbReference>
<organism evidence="10 11">
    <name type="scientific">Ceratodon purpureus</name>
    <name type="common">Fire moss</name>
    <name type="synonym">Dicranum purpureum</name>
    <dbReference type="NCBI Taxonomy" id="3225"/>
    <lineage>
        <taxon>Eukaryota</taxon>
        <taxon>Viridiplantae</taxon>
        <taxon>Streptophyta</taxon>
        <taxon>Embryophyta</taxon>
        <taxon>Bryophyta</taxon>
        <taxon>Bryophytina</taxon>
        <taxon>Bryopsida</taxon>
        <taxon>Dicranidae</taxon>
        <taxon>Pseudoditrichales</taxon>
        <taxon>Ditrichaceae</taxon>
        <taxon>Ceratodon</taxon>
    </lineage>
</organism>
<comment type="pathway">
    <text evidence="2 8">Glycan metabolism; pectin degradation; 2-dehydro-3-deoxy-D-gluconate from pectin: step 2/5.</text>
</comment>
<dbReference type="Proteomes" id="UP000822688">
    <property type="component" value="Chromosome 2"/>
</dbReference>
<reference evidence="10" key="1">
    <citation type="submission" date="2020-06" db="EMBL/GenBank/DDBJ databases">
        <title>WGS assembly of Ceratodon purpureus strain R40.</title>
        <authorList>
            <person name="Carey S.B."/>
            <person name="Jenkins J."/>
            <person name="Shu S."/>
            <person name="Lovell J.T."/>
            <person name="Sreedasyam A."/>
            <person name="Maumus F."/>
            <person name="Tiley G.P."/>
            <person name="Fernandez-Pozo N."/>
            <person name="Barry K."/>
            <person name="Chen C."/>
            <person name="Wang M."/>
            <person name="Lipzen A."/>
            <person name="Daum C."/>
            <person name="Saski C.A."/>
            <person name="Payton A.C."/>
            <person name="Mcbreen J.C."/>
            <person name="Conrad R.E."/>
            <person name="Kollar L.M."/>
            <person name="Olsson S."/>
            <person name="Huttunen S."/>
            <person name="Landis J.B."/>
            <person name="Wickett N.J."/>
            <person name="Johnson M.G."/>
            <person name="Rensing S.A."/>
            <person name="Grimwood J."/>
            <person name="Schmutz J."/>
            <person name="Mcdaniel S.F."/>
        </authorList>
    </citation>
    <scope>NUCLEOTIDE SEQUENCE</scope>
    <source>
        <strain evidence="10">R40</strain>
    </source>
</reference>
<dbReference type="PRINTS" id="PR00807">
    <property type="entry name" value="AMBALLERGEN"/>
</dbReference>
<evidence type="ECO:0000256" key="2">
    <source>
        <dbReference type="ARBA" id="ARBA00005220"/>
    </source>
</evidence>
<evidence type="ECO:0000256" key="6">
    <source>
        <dbReference type="ARBA" id="ARBA00022837"/>
    </source>
</evidence>
<evidence type="ECO:0000259" key="9">
    <source>
        <dbReference type="SMART" id="SM00656"/>
    </source>
</evidence>
<evidence type="ECO:0000256" key="1">
    <source>
        <dbReference type="ARBA" id="ARBA00000695"/>
    </source>
</evidence>
<keyword evidence="7 8" id="KW-0456">Lyase</keyword>
<keyword evidence="5 8" id="KW-0732">Signal</keyword>
<comment type="catalytic activity">
    <reaction evidence="1 8">
        <text>Eliminative cleavage of (1-&gt;4)-alpha-D-galacturonan to give oligosaccharides with 4-deoxy-alpha-D-galact-4-enuronosyl groups at their non-reducing ends.</text>
        <dbReference type="EC" id="4.2.2.2"/>
    </reaction>
</comment>
<dbReference type="SMART" id="SM00656">
    <property type="entry name" value="Amb_all"/>
    <property type="match status" value="1"/>
</dbReference>
<dbReference type="EMBL" id="CM026422">
    <property type="protein sequence ID" value="KAG0585869.1"/>
    <property type="molecule type" value="Genomic_DNA"/>
</dbReference>
<sequence>MACTSAHHLLLLAFLLFILQHSHMPCEARPTYLNNIIGTNDATNPTSSEVLLQEAKTVTNLRAFFQSIVDLLHFQNATQTAGHKNQLDFEKESELEAPEKIIDTSGAGFIYNAENQVEQEDANTDEAAAEEPHLLMPFQKPASTPGNCKTGNYIDDCWRCDANWQDRRQALASCAIGFGQYAYGGKDGKIYVVTSNNDDIRSPSPGTLRYGVTRSEPLWITFAKDMTIELKGELIVSSYKTIDGRGAEIHIVGTSQITIEGVSNVIVHGIHVHDILTSGPHHILTAPNLRTFRGSSDGDAIHIKGSSNVWVDHCFLAKATDGLVDGTKNSTNITVSNSYFENHNKVMLFGASPKDDYDRNMQITVAFNRFGPGLTQRLPRCRYGSCHVANNFYTSGWGLYAIGGSEDPTFLSQCNRFVAPDATNRKEVTSRIDDDGPTFGGWQKWDWVSTGDSFANGAFFTGSGVQNASASNYDRARSFVPRHASWVAAMTEDAGPLNCVPKSSC</sequence>
<dbReference type="PANTHER" id="PTHR31683:SF187">
    <property type="entry name" value="PECTATE LYASE 18-RELATED"/>
    <property type="match status" value="1"/>
</dbReference>
<dbReference type="GO" id="GO:0030570">
    <property type="term" value="F:pectate lyase activity"/>
    <property type="evidence" value="ECO:0007669"/>
    <property type="project" value="UniProtKB-EC"/>
</dbReference>
<comment type="similarity">
    <text evidence="8">Belongs to the polysaccharide lyase 1 family.</text>
</comment>
<gene>
    <name evidence="10" type="ORF">KC19_2G045700</name>
</gene>
<feature type="signal peptide" evidence="8">
    <location>
        <begin position="1"/>
        <end position="28"/>
    </location>
</feature>
<keyword evidence="6 8" id="KW-0106">Calcium</keyword>
<dbReference type="InterPro" id="IPR011050">
    <property type="entry name" value="Pectin_lyase_fold/virulence"/>
</dbReference>
<comment type="cofactor">
    <cofactor evidence="8">
        <name>Ca(2+)</name>
        <dbReference type="ChEBI" id="CHEBI:29108"/>
    </cofactor>
    <text evidence="8">Binds 1 Ca(2+) ion. Required for its activity.</text>
</comment>
<dbReference type="AlphaFoldDB" id="A0A8T0IS78"/>
<dbReference type="InterPro" id="IPR012334">
    <property type="entry name" value="Pectin_lyas_fold"/>
</dbReference>
<evidence type="ECO:0000256" key="3">
    <source>
        <dbReference type="ARBA" id="ARBA00012272"/>
    </source>
</evidence>
<evidence type="ECO:0000256" key="5">
    <source>
        <dbReference type="ARBA" id="ARBA00022729"/>
    </source>
</evidence>
<dbReference type="InterPro" id="IPR018082">
    <property type="entry name" value="AmbAllergen"/>
</dbReference>
<evidence type="ECO:0000313" key="11">
    <source>
        <dbReference type="Proteomes" id="UP000822688"/>
    </source>
</evidence>
<keyword evidence="4 8" id="KW-0479">Metal-binding</keyword>
<dbReference type="InterPro" id="IPR002022">
    <property type="entry name" value="Pec_lyase"/>
</dbReference>
<dbReference type="SUPFAM" id="SSF51126">
    <property type="entry name" value="Pectin lyase-like"/>
    <property type="match status" value="1"/>
</dbReference>
<evidence type="ECO:0000256" key="4">
    <source>
        <dbReference type="ARBA" id="ARBA00022723"/>
    </source>
</evidence>
<keyword evidence="11" id="KW-1185">Reference proteome</keyword>
<comment type="caution">
    <text evidence="10">The sequence shown here is derived from an EMBL/GenBank/DDBJ whole genome shotgun (WGS) entry which is preliminary data.</text>
</comment>
<evidence type="ECO:0000256" key="8">
    <source>
        <dbReference type="RuleBase" id="RU361123"/>
    </source>
</evidence>
<proteinExistence type="inferred from homology"/>
<dbReference type="InterPro" id="IPR045032">
    <property type="entry name" value="PEL"/>
</dbReference>
<dbReference type="Pfam" id="PF00544">
    <property type="entry name" value="Pectate_lyase_4"/>
    <property type="match status" value="1"/>
</dbReference>
<evidence type="ECO:0000313" key="10">
    <source>
        <dbReference type="EMBL" id="KAG0585869.1"/>
    </source>
</evidence>
<evidence type="ECO:0000256" key="7">
    <source>
        <dbReference type="ARBA" id="ARBA00023239"/>
    </source>
</evidence>